<dbReference type="InterPro" id="IPR011598">
    <property type="entry name" value="bHLH_dom"/>
</dbReference>
<gene>
    <name evidence="10" type="primary">LOC113705648</name>
</gene>
<dbReference type="GO" id="GO:0043565">
    <property type="term" value="F:sequence-specific DNA binding"/>
    <property type="evidence" value="ECO:0007669"/>
    <property type="project" value="TreeGrafter"/>
</dbReference>
<evidence type="ECO:0000256" key="3">
    <source>
        <dbReference type="ARBA" id="ARBA00023015"/>
    </source>
</evidence>
<dbReference type="GO" id="GO:0005634">
    <property type="term" value="C:nucleus"/>
    <property type="evidence" value="ECO:0007669"/>
    <property type="project" value="UniProtKB-SubCell"/>
</dbReference>
<dbReference type="GO" id="GO:0003700">
    <property type="term" value="F:DNA-binding transcription factor activity"/>
    <property type="evidence" value="ECO:0007669"/>
    <property type="project" value="TreeGrafter"/>
</dbReference>
<feature type="domain" description="BHLH" evidence="8">
    <location>
        <begin position="368"/>
        <end position="417"/>
    </location>
</feature>
<feature type="compositionally biased region" description="Basic and acidic residues" evidence="7">
    <location>
        <begin position="289"/>
        <end position="308"/>
    </location>
</feature>
<evidence type="ECO:0000313" key="10">
    <source>
        <dbReference type="RefSeq" id="XP_027083367.1"/>
    </source>
</evidence>
<name>A0A6P6TZX5_COFAR</name>
<dbReference type="Gene3D" id="4.10.280.10">
    <property type="entry name" value="Helix-loop-helix DNA-binding domain"/>
    <property type="match status" value="1"/>
</dbReference>
<sequence>MVSTSHSPLSPQAFSLCPPVSFPASSITAEMLPSSNATATATATATANTNSALWTQPEETEAASSLSWSAHPRIAAATAAEEETCKAHQEINAVAAATAASTLSKPMLGTDWFINSAQDFKATLSNDMAFPSNPSFETTAHYQNFYSQPSSSSSYFPPNSYLSSLFSLISSDPVEQNGLLENNSTNFFLPSDNPYCSDSSSSVLLGNPELNLPALGLEGLQGYVGNGILFPDKFNYVGLRPLEVLPLGGVEQQQQLLQPQPQRPTLFQKRAALRNNYLAADAEKGLMLEGDDGVKSGKKNERSKRNDVEGELEDVDDISCLNYDSDEVNLNSNVDRGPNEGNDGAGDKWNVGDINAVTNGDEKGKKKGPPAKNLMAERRRRKKLNDRLYMLRSIVPKISKMDRASILGDAIEYLKELLQRINDLHHELEATPSGSLLEQTSSFHPLTPTLPTLPCCVKEELNSSSLPSPKSNQPARVEVRLREGRAVNIHMFCARRPGLLLSTISALDNLGLDIQQAVISCFNGFALDVFRAEQCWEGQDILPEQVKAVLLDSAGYHGVM</sequence>
<dbReference type="InterPro" id="IPR036638">
    <property type="entry name" value="HLH_DNA-bd_sf"/>
</dbReference>
<dbReference type="SUPFAM" id="SSF47459">
    <property type="entry name" value="HLH, helix-loop-helix DNA-binding domain"/>
    <property type="match status" value="1"/>
</dbReference>
<keyword evidence="6" id="KW-0539">Nucleus</keyword>
<feature type="region of interest" description="Disordered" evidence="7">
    <location>
        <begin position="289"/>
        <end position="311"/>
    </location>
</feature>
<evidence type="ECO:0000313" key="9">
    <source>
        <dbReference type="Proteomes" id="UP001652660"/>
    </source>
</evidence>
<dbReference type="InterPro" id="IPR051358">
    <property type="entry name" value="TF_AMS/ICE1/BHLH6-like"/>
</dbReference>
<dbReference type="GeneID" id="113705648"/>
<accession>A0A6P6TZX5</accession>
<evidence type="ECO:0000259" key="8">
    <source>
        <dbReference type="PROSITE" id="PS50888"/>
    </source>
</evidence>
<dbReference type="PANTHER" id="PTHR31945">
    <property type="entry name" value="TRANSCRIPTION FACTOR SCREAM2-RELATED"/>
    <property type="match status" value="1"/>
</dbReference>
<dbReference type="FunFam" id="4.10.280.10:FF:000066">
    <property type="entry name" value="BHLH transcription factor"/>
    <property type="match status" value="1"/>
</dbReference>
<evidence type="ECO:0000256" key="4">
    <source>
        <dbReference type="ARBA" id="ARBA00023125"/>
    </source>
</evidence>
<evidence type="ECO:0000256" key="2">
    <source>
        <dbReference type="ARBA" id="ARBA00022473"/>
    </source>
</evidence>
<dbReference type="PANTHER" id="PTHR31945:SF129">
    <property type="entry name" value="TRANSCRIPTION FACTOR SCREAM2"/>
    <property type="match status" value="1"/>
</dbReference>
<reference evidence="9" key="1">
    <citation type="journal article" date="2025" name="Foods">
        <title>Unveiling the Microbial Signatures of Arabica Coffee Cherries: Insights into Ripeness Specific Diversity, Functional Traits, and Implications for Quality and Safety.</title>
        <authorList>
            <consortium name="RefSeq"/>
            <person name="Tenea G.N."/>
            <person name="Cifuentes V."/>
            <person name="Reyes P."/>
            <person name="Cevallos-Vallejos M."/>
        </authorList>
    </citation>
    <scope>NUCLEOTIDE SEQUENCE [LARGE SCALE GENOMIC DNA]</scope>
</reference>
<dbReference type="InterPro" id="IPR054502">
    <property type="entry name" value="bHLH-TF_ACT-like_plant"/>
</dbReference>
<dbReference type="PROSITE" id="PS50888">
    <property type="entry name" value="BHLH"/>
    <property type="match status" value="1"/>
</dbReference>
<dbReference type="RefSeq" id="XP_027083367.1">
    <property type="nucleotide sequence ID" value="XM_027227566.2"/>
</dbReference>
<keyword evidence="2" id="KW-0217">Developmental protein</keyword>
<keyword evidence="3" id="KW-0805">Transcription regulation</keyword>
<evidence type="ECO:0000256" key="5">
    <source>
        <dbReference type="ARBA" id="ARBA00023163"/>
    </source>
</evidence>
<evidence type="ECO:0000256" key="7">
    <source>
        <dbReference type="SAM" id="MobiDB-lite"/>
    </source>
</evidence>
<proteinExistence type="predicted"/>
<dbReference type="Pfam" id="PF00010">
    <property type="entry name" value="HLH"/>
    <property type="match status" value="1"/>
</dbReference>
<dbReference type="OrthoDB" id="551431at2759"/>
<comment type="subcellular location">
    <subcellularLocation>
        <location evidence="1">Nucleus</location>
    </subcellularLocation>
</comment>
<dbReference type="GO" id="GO:0046983">
    <property type="term" value="F:protein dimerization activity"/>
    <property type="evidence" value="ECO:0007669"/>
    <property type="project" value="InterPro"/>
</dbReference>
<dbReference type="Proteomes" id="UP001652660">
    <property type="component" value="Chromosome 8c"/>
</dbReference>
<evidence type="ECO:0000256" key="1">
    <source>
        <dbReference type="ARBA" id="ARBA00004123"/>
    </source>
</evidence>
<organism evidence="9 10">
    <name type="scientific">Coffea arabica</name>
    <name type="common">Arabian coffee</name>
    <dbReference type="NCBI Taxonomy" id="13443"/>
    <lineage>
        <taxon>Eukaryota</taxon>
        <taxon>Viridiplantae</taxon>
        <taxon>Streptophyta</taxon>
        <taxon>Embryophyta</taxon>
        <taxon>Tracheophyta</taxon>
        <taxon>Spermatophyta</taxon>
        <taxon>Magnoliopsida</taxon>
        <taxon>eudicotyledons</taxon>
        <taxon>Gunneridae</taxon>
        <taxon>Pentapetalae</taxon>
        <taxon>asterids</taxon>
        <taxon>lamiids</taxon>
        <taxon>Gentianales</taxon>
        <taxon>Rubiaceae</taxon>
        <taxon>Ixoroideae</taxon>
        <taxon>Gardenieae complex</taxon>
        <taxon>Bertiereae - Coffeeae clade</taxon>
        <taxon>Coffeeae</taxon>
        <taxon>Coffea</taxon>
    </lineage>
</organism>
<dbReference type="Pfam" id="PF22754">
    <property type="entry name" value="bHLH-TF_ACT-like_plant"/>
    <property type="match status" value="1"/>
</dbReference>
<keyword evidence="4" id="KW-0238">DNA-binding</keyword>
<dbReference type="SMART" id="SM00353">
    <property type="entry name" value="HLH"/>
    <property type="match status" value="1"/>
</dbReference>
<reference evidence="10" key="2">
    <citation type="submission" date="2025-08" db="UniProtKB">
        <authorList>
            <consortium name="RefSeq"/>
        </authorList>
    </citation>
    <scope>IDENTIFICATION</scope>
    <source>
        <tissue evidence="10">Leaves</tissue>
    </source>
</reference>
<evidence type="ECO:0000256" key="6">
    <source>
        <dbReference type="ARBA" id="ARBA00023242"/>
    </source>
</evidence>
<feature type="region of interest" description="Disordered" evidence="7">
    <location>
        <begin position="329"/>
        <end position="380"/>
    </location>
</feature>
<dbReference type="CDD" id="cd11443">
    <property type="entry name" value="bHLH_AtAMS_like"/>
    <property type="match status" value="1"/>
</dbReference>
<dbReference type="AlphaFoldDB" id="A0A6P6TZX5"/>
<protein>
    <submittedName>
        <fullName evidence="10">Transcription factor SCREAM2-like isoform X1</fullName>
    </submittedName>
</protein>
<keyword evidence="9" id="KW-1185">Reference proteome</keyword>
<keyword evidence="5" id="KW-0804">Transcription</keyword>